<dbReference type="EMBL" id="JAMCCK010000131">
    <property type="protein sequence ID" value="MCL3999075.1"/>
    <property type="molecule type" value="Genomic_DNA"/>
</dbReference>
<proteinExistence type="predicted"/>
<dbReference type="Pfam" id="PF13655">
    <property type="entry name" value="RVT_N"/>
    <property type="match status" value="1"/>
</dbReference>
<evidence type="ECO:0000313" key="3">
    <source>
        <dbReference type="EMBL" id="MCL3999075.1"/>
    </source>
</evidence>
<evidence type="ECO:0000256" key="1">
    <source>
        <dbReference type="SAM" id="MobiDB-lite"/>
    </source>
</evidence>
<dbReference type="InterPro" id="IPR043502">
    <property type="entry name" value="DNA/RNA_pol_sf"/>
</dbReference>
<organism evidence="3 4">
    <name type="scientific">Streptomyces lavenduligriseus</name>
    <dbReference type="NCBI Taxonomy" id="67315"/>
    <lineage>
        <taxon>Bacteria</taxon>
        <taxon>Bacillati</taxon>
        <taxon>Actinomycetota</taxon>
        <taxon>Actinomycetes</taxon>
        <taxon>Kitasatosporales</taxon>
        <taxon>Streptomycetaceae</taxon>
        <taxon>Streptomyces</taxon>
    </lineage>
</organism>
<keyword evidence="3" id="KW-0548">Nucleotidyltransferase</keyword>
<feature type="domain" description="Reverse transcriptase" evidence="2">
    <location>
        <begin position="104"/>
        <end position="343"/>
    </location>
</feature>
<dbReference type="Pfam" id="PF00078">
    <property type="entry name" value="RVT_1"/>
    <property type="match status" value="1"/>
</dbReference>
<keyword evidence="3" id="KW-0808">Transferase</keyword>
<dbReference type="SUPFAM" id="SSF56672">
    <property type="entry name" value="DNA/RNA polymerases"/>
    <property type="match status" value="1"/>
</dbReference>
<accession>A0ABT0P5R1</accession>
<dbReference type="Pfam" id="PF08388">
    <property type="entry name" value="GIIM"/>
    <property type="match status" value="1"/>
</dbReference>
<evidence type="ECO:0000259" key="2">
    <source>
        <dbReference type="PROSITE" id="PS50878"/>
    </source>
</evidence>
<comment type="caution">
    <text evidence="3">The sequence shown here is derived from an EMBL/GenBank/DDBJ whole genome shotgun (WGS) entry which is preliminary data.</text>
</comment>
<dbReference type="CDD" id="cd00085">
    <property type="entry name" value="HNHc"/>
    <property type="match status" value="1"/>
</dbReference>
<dbReference type="PANTHER" id="PTHR34047:SF10">
    <property type="entry name" value="GROUP II INTRON-ASSOCIATED OPEN READING FRAME"/>
    <property type="match status" value="1"/>
</dbReference>
<feature type="compositionally biased region" description="Basic and acidic residues" evidence="1">
    <location>
        <begin position="573"/>
        <end position="593"/>
    </location>
</feature>
<dbReference type="InterPro" id="IPR030931">
    <property type="entry name" value="Group_II_RT_mat"/>
</dbReference>
<name>A0ABT0P5R1_9ACTN</name>
<dbReference type="InterPro" id="IPR003615">
    <property type="entry name" value="HNH_nuc"/>
</dbReference>
<dbReference type="Gene3D" id="1.10.30.50">
    <property type="match status" value="1"/>
</dbReference>
<keyword evidence="4" id="KW-1185">Reference proteome</keyword>
<protein>
    <submittedName>
        <fullName evidence="3">Group II intron reverse transcriptase/maturase</fullName>
        <ecNumber evidence="3">2.7.7.49</ecNumber>
    </submittedName>
</protein>
<dbReference type="EC" id="2.7.7.49" evidence="3"/>
<dbReference type="InterPro" id="IPR002711">
    <property type="entry name" value="HNH"/>
</dbReference>
<dbReference type="Pfam" id="PF01844">
    <property type="entry name" value="HNH"/>
    <property type="match status" value="1"/>
</dbReference>
<gene>
    <name evidence="3" type="primary">ltrA</name>
    <name evidence="3" type="ORF">M4438_37260</name>
</gene>
<dbReference type="PROSITE" id="PS50878">
    <property type="entry name" value="RT_POL"/>
    <property type="match status" value="1"/>
</dbReference>
<reference evidence="3 4" key="1">
    <citation type="submission" date="2022-05" db="EMBL/GenBank/DDBJ databases">
        <title>Genome Resource of Streptomyces lavenduligriseus GA1-1, a Strain with Broad-Spectrum Antifungal Activity against Phytopathogenic Fungi.</title>
        <authorList>
            <person name="Qi D."/>
        </authorList>
    </citation>
    <scope>NUCLEOTIDE SEQUENCE [LARGE SCALE GENOMIC DNA]</scope>
    <source>
        <strain evidence="3 4">GA1-1</strain>
    </source>
</reference>
<evidence type="ECO:0000313" key="4">
    <source>
        <dbReference type="Proteomes" id="UP001202052"/>
    </source>
</evidence>
<dbReference type="PANTHER" id="PTHR34047">
    <property type="entry name" value="NUCLEAR INTRON MATURASE 1, MITOCHONDRIAL-RELATED"/>
    <property type="match status" value="1"/>
</dbReference>
<dbReference type="InterPro" id="IPR013597">
    <property type="entry name" value="Mat_intron_G2"/>
</dbReference>
<dbReference type="InterPro" id="IPR000477">
    <property type="entry name" value="RT_dom"/>
</dbReference>
<dbReference type="CDD" id="cd01651">
    <property type="entry name" value="RT_G2_intron"/>
    <property type="match status" value="1"/>
</dbReference>
<dbReference type="InterPro" id="IPR051083">
    <property type="entry name" value="GrpII_Intron_Splice-Mob/Def"/>
</dbReference>
<dbReference type="NCBIfam" id="TIGR04416">
    <property type="entry name" value="group_II_RT_mat"/>
    <property type="match status" value="1"/>
</dbReference>
<keyword evidence="3" id="KW-0695">RNA-directed DNA polymerase</keyword>
<feature type="region of interest" description="Disordered" evidence="1">
    <location>
        <begin position="573"/>
        <end position="616"/>
    </location>
</feature>
<sequence>MEITTPAVTSSPAVNGPEDDLLDWHGIDWATCEENVRRLRQRIFKATQDGDLKKVRNLQKLMLRSRSNTLISVKRVTQQSSGRMTAGIDGERALTPKARGTLAAEIHRSSKPWKARPVKRVFIPKSNGKQRPLGIPVIRDRVLQARVKNALEPEWEARFEPRSYGFRPGRSCQDAISAIFWTAKGKNPRRLWVLDADLSAAFDRIDHDHLMTMLGQFPARDLIRGWLKAGVIDRGRFAPTEEGTPQGGVISPLLLNVALHGLEQAAGCQYTVRAGREPGAMPGTPVLVRYADDFVVLCHDEEQVHQVRARLEDWLEPRGLRFNEEKTQVVHLDKGFDFLGFTVRRTGGKLIIKPSTAACARLRARLRTEVKALHGANAEAVLRRLIPIVRGWAAYYRAVASTTTFSSLDHYMWRLSFKWARRNHRNKSRHWVVARYFGRFHPSRRDRWVFGDRDSGAFLIKFAWTGIVRHQLVKGGASPDDPTLIEYWRDRRRRKAPPPMDKTSLLLAVRQQGLCPLCKQVLIVGAEFEPDSPREWINWFAASKKMLHKHHFTYRRDGGTDERTNLRLVHSECHRQHHAGDGKRAHNPADLRSPRGLLEPDAGKARTSGSEGAGDQ</sequence>
<dbReference type="InterPro" id="IPR025960">
    <property type="entry name" value="RVT_N"/>
</dbReference>
<dbReference type="RefSeq" id="WP_249493603.1">
    <property type="nucleotide sequence ID" value="NZ_JAMCCK010000131.1"/>
</dbReference>
<dbReference type="GO" id="GO:0003964">
    <property type="term" value="F:RNA-directed DNA polymerase activity"/>
    <property type="evidence" value="ECO:0007669"/>
    <property type="project" value="UniProtKB-KW"/>
</dbReference>
<dbReference type="Proteomes" id="UP001202052">
    <property type="component" value="Unassembled WGS sequence"/>
</dbReference>